<dbReference type="InterPro" id="IPR036291">
    <property type="entry name" value="NAD(P)-bd_dom_sf"/>
</dbReference>
<proteinExistence type="predicted"/>
<dbReference type="Gene3D" id="3.90.25.10">
    <property type="entry name" value="UDP-galactose 4-epimerase, domain 1"/>
    <property type="match status" value="1"/>
</dbReference>
<keyword evidence="2" id="KW-0560">Oxidoreductase</keyword>
<protein>
    <submittedName>
        <fullName evidence="2">NAD(P)H azoreductase</fullName>
        <ecNumber evidence="2">1.7.-.-</ecNumber>
    </submittedName>
</protein>
<dbReference type="InterPro" id="IPR016040">
    <property type="entry name" value="NAD(P)-bd_dom"/>
</dbReference>
<name>A0A7K0BYM4_9ACTN</name>
<reference evidence="2 3" key="1">
    <citation type="submission" date="2019-10" db="EMBL/GenBank/DDBJ databases">
        <title>Actinomadura rubteroloni sp. nov. and Actinomadura macrotermitis sp. nov., isolated from the gut of fungus growing-termite Macrotermes natalensis.</title>
        <authorList>
            <person name="Benndorf R."/>
            <person name="Martin K."/>
            <person name="Kuefner M."/>
            <person name="De Beer W."/>
            <person name="Kaster A.-K."/>
            <person name="Vollmers J."/>
            <person name="Poulsen M."/>
            <person name="Beemelmanns C."/>
        </authorList>
    </citation>
    <scope>NUCLEOTIDE SEQUENCE [LARGE SCALE GENOMIC DNA]</scope>
    <source>
        <strain evidence="2 3">RB68</strain>
    </source>
</reference>
<evidence type="ECO:0000259" key="1">
    <source>
        <dbReference type="Pfam" id="PF13460"/>
    </source>
</evidence>
<feature type="domain" description="NAD(P)-binding" evidence="1">
    <location>
        <begin position="7"/>
        <end position="173"/>
    </location>
</feature>
<dbReference type="RefSeq" id="WP_153533973.1">
    <property type="nucleotide sequence ID" value="NZ_WEGH01000002.1"/>
</dbReference>
<dbReference type="PANTHER" id="PTHR43162:SF1">
    <property type="entry name" value="PRESTALK A DIFFERENTIATION PROTEIN A"/>
    <property type="match status" value="1"/>
</dbReference>
<dbReference type="AlphaFoldDB" id="A0A7K0BYM4"/>
<evidence type="ECO:0000313" key="3">
    <source>
        <dbReference type="Proteomes" id="UP000487268"/>
    </source>
</evidence>
<dbReference type="Gene3D" id="3.40.50.720">
    <property type="entry name" value="NAD(P)-binding Rossmann-like Domain"/>
    <property type="match status" value="1"/>
</dbReference>
<dbReference type="SUPFAM" id="SSF51735">
    <property type="entry name" value="NAD(P)-binding Rossmann-fold domains"/>
    <property type="match status" value="1"/>
</dbReference>
<dbReference type="Pfam" id="PF13460">
    <property type="entry name" value="NAD_binding_10"/>
    <property type="match status" value="1"/>
</dbReference>
<dbReference type="EC" id="1.7.-.-" evidence="2"/>
<dbReference type="EMBL" id="WEGH01000002">
    <property type="protein sequence ID" value="MQY05744.1"/>
    <property type="molecule type" value="Genomic_DNA"/>
</dbReference>
<comment type="caution">
    <text evidence="2">The sequence shown here is derived from an EMBL/GenBank/DDBJ whole genome shotgun (WGS) entry which is preliminary data.</text>
</comment>
<dbReference type="OrthoDB" id="4457504at2"/>
<dbReference type="PANTHER" id="PTHR43162">
    <property type="match status" value="1"/>
</dbReference>
<sequence>MNTVVIGATGKTGRPVVEALAARGVRARAASRHPAGPDGVRFDWADRATWEPALRGAEALYLVGPYALPDGAGLPGELLAAAPGVRRVVLLSALGADVAGDELLMAGWEADVRASGREWTVLRPNWFLQNFDEGAFAGLLRETGTLALPADDAPVAFVDTRDVGEVAAAALTEDGHGGRTYVLSGPEALTHAAVAESLGAAAGRDVRYVPIDEEQHAAALRAAGADEGTVAGMRALFRMVRDGVFAPVTGTVEQVTGRPPRSLKAYAEERAAAWRP</sequence>
<organism evidence="2 3">
    <name type="scientific">Actinomadura macrotermitis</name>
    <dbReference type="NCBI Taxonomy" id="2585200"/>
    <lineage>
        <taxon>Bacteria</taxon>
        <taxon>Bacillati</taxon>
        <taxon>Actinomycetota</taxon>
        <taxon>Actinomycetes</taxon>
        <taxon>Streptosporangiales</taxon>
        <taxon>Thermomonosporaceae</taxon>
        <taxon>Actinomadura</taxon>
    </lineage>
</organism>
<dbReference type="InterPro" id="IPR051604">
    <property type="entry name" value="Ergot_Alk_Oxidoreductase"/>
</dbReference>
<dbReference type="Proteomes" id="UP000487268">
    <property type="component" value="Unassembled WGS sequence"/>
</dbReference>
<dbReference type="GO" id="GO:0016491">
    <property type="term" value="F:oxidoreductase activity"/>
    <property type="evidence" value="ECO:0007669"/>
    <property type="project" value="UniProtKB-KW"/>
</dbReference>
<accession>A0A7K0BYM4</accession>
<evidence type="ECO:0000313" key="2">
    <source>
        <dbReference type="EMBL" id="MQY05744.1"/>
    </source>
</evidence>
<keyword evidence="3" id="KW-1185">Reference proteome</keyword>
<gene>
    <name evidence="2" type="primary">azoB_4</name>
    <name evidence="2" type="ORF">ACRB68_38210</name>
</gene>